<feature type="domain" description="VOC" evidence="6">
    <location>
        <begin position="29"/>
        <end position="178"/>
    </location>
</feature>
<sequence>MTDTAAEPALFGADLPADPAEAGPLPMGRADAVVFAVADAERAARRYCAALGLRCTAYAGPETGEPELLSYVLAAPGTRIVLTSPVPAAPVRTASRTAPRVRTGGPRGRELTAYLDRYGDGVLDLAVSVPDVYYAYDYAVDRGALSLAEPYEARDDYGAVVLATIGVPGGTRHTLVDRAGYVGPYLPGYVPCDGL</sequence>
<accession>A0A372ZWF2</accession>
<dbReference type="GO" id="GO:0003868">
    <property type="term" value="F:4-hydroxyphenylpyruvate dioxygenase activity"/>
    <property type="evidence" value="ECO:0007669"/>
    <property type="project" value="InterPro"/>
</dbReference>
<dbReference type="PANTHER" id="PTHR11959">
    <property type="entry name" value="4-HYDROXYPHENYLPYRUVATE DIOXYGENASE"/>
    <property type="match status" value="1"/>
</dbReference>
<proteinExistence type="inferred from homology"/>
<evidence type="ECO:0000256" key="5">
    <source>
        <dbReference type="ARBA" id="ARBA00023004"/>
    </source>
</evidence>
<name>A0A372ZWF2_9ACTN</name>
<dbReference type="InterPro" id="IPR004360">
    <property type="entry name" value="Glyas_Fos-R_dOase_dom"/>
</dbReference>
<dbReference type="PANTHER" id="PTHR11959:SF1">
    <property type="entry name" value="4-HYDROXYPHENYLPYRUVATE DIOXYGENASE"/>
    <property type="match status" value="1"/>
</dbReference>
<dbReference type="GO" id="GO:0046872">
    <property type="term" value="F:metal ion binding"/>
    <property type="evidence" value="ECO:0007669"/>
    <property type="project" value="UniProtKB-KW"/>
</dbReference>
<dbReference type="GO" id="GO:0006572">
    <property type="term" value="P:L-tyrosine catabolic process"/>
    <property type="evidence" value="ECO:0007669"/>
    <property type="project" value="TreeGrafter"/>
</dbReference>
<keyword evidence="4" id="KW-0677">Repeat</keyword>
<dbReference type="InterPro" id="IPR041736">
    <property type="entry name" value="4OHPhenylPyrv_dOase_N"/>
</dbReference>
<reference evidence="7 8" key="1">
    <citation type="submission" date="2018-08" db="EMBL/GenBank/DDBJ databases">
        <title>Diversity &amp; Physiological Properties of Lignin-Decomposing Actinobacteria from Soil.</title>
        <authorList>
            <person name="Roh S.G."/>
            <person name="Kim S.B."/>
        </authorList>
    </citation>
    <scope>NUCLEOTIDE SEQUENCE [LARGE SCALE GENOMIC DNA]</scope>
    <source>
        <strain evidence="7 8">MMS17-GH009</strain>
    </source>
</reference>
<evidence type="ECO:0000259" key="6">
    <source>
        <dbReference type="PROSITE" id="PS51819"/>
    </source>
</evidence>
<dbReference type="EMBL" id="QVIG01000001">
    <property type="protein sequence ID" value="RGD59864.1"/>
    <property type="molecule type" value="Genomic_DNA"/>
</dbReference>
<organism evidence="7 8">
    <name type="scientific">Kitasatospora xanthocidica</name>
    <dbReference type="NCBI Taxonomy" id="83382"/>
    <lineage>
        <taxon>Bacteria</taxon>
        <taxon>Bacillati</taxon>
        <taxon>Actinomycetota</taxon>
        <taxon>Actinomycetes</taxon>
        <taxon>Kitasatosporales</taxon>
        <taxon>Streptomycetaceae</taxon>
        <taxon>Kitasatospora</taxon>
    </lineage>
</organism>
<keyword evidence="8" id="KW-1185">Reference proteome</keyword>
<evidence type="ECO:0000256" key="3">
    <source>
        <dbReference type="ARBA" id="ARBA00022723"/>
    </source>
</evidence>
<comment type="cofactor">
    <cofactor evidence="1">
        <name>Fe cation</name>
        <dbReference type="ChEBI" id="CHEBI:24875"/>
    </cofactor>
</comment>
<keyword evidence="3" id="KW-0479">Metal-binding</keyword>
<dbReference type="RefSeq" id="WP_117488020.1">
    <property type="nucleotide sequence ID" value="NZ_QVIG01000001.1"/>
</dbReference>
<evidence type="ECO:0000256" key="1">
    <source>
        <dbReference type="ARBA" id="ARBA00001962"/>
    </source>
</evidence>
<keyword evidence="5" id="KW-0408">Iron</keyword>
<evidence type="ECO:0000256" key="2">
    <source>
        <dbReference type="ARBA" id="ARBA00005877"/>
    </source>
</evidence>
<dbReference type="Gene3D" id="3.10.180.10">
    <property type="entry name" value="2,3-Dihydroxybiphenyl 1,2-Dioxygenase, domain 1"/>
    <property type="match status" value="1"/>
</dbReference>
<dbReference type="Pfam" id="PF00903">
    <property type="entry name" value="Glyoxalase"/>
    <property type="match status" value="1"/>
</dbReference>
<protein>
    <recommendedName>
        <fullName evidence="6">VOC domain-containing protein</fullName>
    </recommendedName>
</protein>
<dbReference type="InterPro" id="IPR037523">
    <property type="entry name" value="VOC_core"/>
</dbReference>
<dbReference type="InterPro" id="IPR029068">
    <property type="entry name" value="Glyas_Bleomycin-R_OHBP_Dase"/>
</dbReference>
<comment type="caution">
    <text evidence="7">The sequence shown here is derived from an EMBL/GenBank/DDBJ whole genome shotgun (WGS) entry which is preliminary data.</text>
</comment>
<dbReference type="InterPro" id="IPR005956">
    <property type="entry name" value="4OHPhenylPyrv_dOase"/>
</dbReference>
<evidence type="ECO:0000313" key="8">
    <source>
        <dbReference type="Proteomes" id="UP000263377"/>
    </source>
</evidence>
<evidence type="ECO:0000313" key="7">
    <source>
        <dbReference type="EMBL" id="RGD59864.1"/>
    </source>
</evidence>
<dbReference type="Proteomes" id="UP000263377">
    <property type="component" value="Unassembled WGS sequence"/>
</dbReference>
<dbReference type="AlphaFoldDB" id="A0A372ZWF2"/>
<comment type="similarity">
    <text evidence="2">Belongs to the 4HPPD family.</text>
</comment>
<dbReference type="CDD" id="cd08342">
    <property type="entry name" value="HPPD_N_like"/>
    <property type="match status" value="1"/>
</dbReference>
<evidence type="ECO:0000256" key="4">
    <source>
        <dbReference type="ARBA" id="ARBA00022737"/>
    </source>
</evidence>
<gene>
    <name evidence="7" type="ORF">DR950_20610</name>
</gene>
<dbReference type="PROSITE" id="PS51819">
    <property type="entry name" value="VOC"/>
    <property type="match status" value="1"/>
</dbReference>
<dbReference type="SUPFAM" id="SSF54593">
    <property type="entry name" value="Glyoxalase/Bleomycin resistance protein/Dihydroxybiphenyl dioxygenase"/>
    <property type="match status" value="1"/>
</dbReference>